<evidence type="ECO:0000256" key="3">
    <source>
        <dbReference type="ARBA" id="ARBA00023163"/>
    </source>
</evidence>
<dbReference type="Pfam" id="PF12833">
    <property type="entry name" value="HTH_18"/>
    <property type="match status" value="1"/>
</dbReference>
<dbReference type="GO" id="GO:0043565">
    <property type="term" value="F:sequence-specific DNA binding"/>
    <property type="evidence" value="ECO:0007669"/>
    <property type="project" value="InterPro"/>
</dbReference>
<dbReference type="STRING" id="156889.Mmc1_0422"/>
<keyword evidence="1" id="KW-0805">Transcription regulation</keyword>
<evidence type="ECO:0000256" key="1">
    <source>
        <dbReference type="ARBA" id="ARBA00023015"/>
    </source>
</evidence>
<dbReference type="Proteomes" id="UP000002586">
    <property type="component" value="Chromosome"/>
</dbReference>
<keyword evidence="2" id="KW-0238">DNA-binding</keyword>
<dbReference type="SMART" id="SM00342">
    <property type="entry name" value="HTH_ARAC"/>
    <property type="match status" value="1"/>
</dbReference>
<dbReference type="PROSITE" id="PS00041">
    <property type="entry name" value="HTH_ARAC_FAMILY_1"/>
    <property type="match status" value="1"/>
</dbReference>
<sequence length="241" mass="26760">MEQERHYFSVGDGVEIGVIEGVSSMPFPYAEIHLHTYLPKSDSGHSRTKAALLVHLTKDEWRSLLQNVPIENGILTGKMTKFHINNPVLVRRVALEILKSGYNDAGRSMFLRAKVVELFVELLARPHAQGRFTAAFAARRILARDPLHMPTMAALSRMVGVTQRKLGAEFRQAFGLSVSAWLADWRLGRGLELVTADDLSMADIATALGYAHLSAFTAAFTKKFGISPTKARSYRVLEVQP</sequence>
<dbReference type="PROSITE" id="PS01124">
    <property type="entry name" value="HTH_ARAC_FAMILY_2"/>
    <property type="match status" value="1"/>
</dbReference>
<dbReference type="KEGG" id="mgm:Mmc1_0422"/>
<dbReference type="InterPro" id="IPR020449">
    <property type="entry name" value="Tscrpt_reg_AraC-type_HTH"/>
</dbReference>
<dbReference type="PANTHER" id="PTHR47893">
    <property type="entry name" value="REGULATORY PROTEIN PCHR"/>
    <property type="match status" value="1"/>
</dbReference>
<dbReference type="AlphaFoldDB" id="A0L4Q5"/>
<gene>
    <name evidence="5" type="ordered locus">Mmc1_0422</name>
</gene>
<dbReference type="InterPro" id="IPR018062">
    <property type="entry name" value="HTH_AraC-typ_CS"/>
</dbReference>
<dbReference type="EMBL" id="CP000471">
    <property type="protein sequence ID" value="ABK42948.1"/>
    <property type="molecule type" value="Genomic_DNA"/>
</dbReference>
<dbReference type="InterPro" id="IPR018060">
    <property type="entry name" value="HTH_AraC"/>
</dbReference>
<name>A0L4Q5_MAGMM</name>
<dbReference type="HOGENOM" id="CLU_1141487_0_0_5"/>
<dbReference type="RefSeq" id="WP_011712118.1">
    <property type="nucleotide sequence ID" value="NC_008576.1"/>
</dbReference>
<proteinExistence type="predicted"/>
<keyword evidence="3" id="KW-0804">Transcription</keyword>
<dbReference type="eggNOG" id="COG2207">
    <property type="taxonomic scope" value="Bacteria"/>
</dbReference>
<feature type="domain" description="HTH araC/xylS-type" evidence="4">
    <location>
        <begin position="136"/>
        <end position="234"/>
    </location>
</feature>
<accession>A0L4Q5</accession>
<dbReference type="InterPro" id="IPR009057">
    <property type="entry name" value="Homeodomain-like_sf"/>
</dbReference>
<evidence type="ECO:0000313" key="6">
    <source>
        <dbReference type="Proteomes" id="UP000002586"/>
    </source>
</evidence>
<reference evidence="5 6" key="2">
    <citation type="journal article" date="2012" name="Int. J. Syst. Evol. Microbiol.">
        <title>Magnetococcus marinus gen. nov., sp. nov., a marine, magnetotactic bacterium that represents a novel lineage (Magnetococcaceae fam. nov.; Magnetococcales ord. nov.) at the base of the Alphaproteobacteria.</title>
        <authorList>
            <person name="Bazylinski D.A."/>
            <person name="Williams T.J."/>
            <person name="Lefevre C.T."/>
            <person name="Berg R.J."/>
            <person name="Zhang C.L."/>
            <person name="Bowser S.S."/>
            <person name="Dean A.J."/>
            <person name="Beveridge T.J."/>
        </authorList>
    </citation>
    <scope>NUCLEOTIDE SEQUENCE [LARGE SCALE GENOMIC DNA]</scope>
    <source>
        <strain evidence="6">ATCC BAA-1437 / JCM 17883 / MC-1</strain>
    </source>
</reference>
<dbReference type="PANTHER" id="PTHR47893:SF1">
    <property type="entry name" value="REGULATORY PROTEIN PCHR"/>
    <property type="match status" value="1"/>
</dbReference>
<dbReference type="GO" id="GO:0003700">
    <property type="term" value="F:DNA-binding transcription factor activity"/>
    <property type="evidence" value="ECO:0007669"/>
    <property type="project" value="InterPro"/>
</dbReference>
<evidence type="ECO:0000313" key="5">
    <source>
        <dbReference type="EMBL" id="ABK42948.1"/>
    </source>
</evidence>
<keyword evidence="6" id="KW-1185">Reference proteome</keyword>
<dbReference type="PRINTS" id="PR00032">
    <property type="entry name" value="HTHARAC"/>
</dbReference>
<dbReference type="SUPFAM" id="SSF46689">
    <property type="entry name" value="Homeodomain-like"/>
    <property type="match status" value="1"/>
</dbReference>
<organism evidence="5 6">
    <name type="scientific">Magnetococcus marinus (strain ATCC BAA-1437 / JCM 17883 / MC-1)</name>
    <dbReference type="NCBI Taxonomy" id="156889"/>
    <lineage>
        <taxon>Bacteria</taxon>
        <taxon>Pseudomonadati</taxon>
        <taxon>Pseudomonadota</taxon>
        <taxon>Magnetococcia</taxon>
        <taxon>Magnetococcales</taxon>
        <taxon>Magnetococcaceae</taxon>
        <taxon>Magnetococcus</taxon>
    </lineage>
</organism>
<dbReference type="OrthoDB" id="9802263at2"/>
<evidence type="ECO:0000256" key="2">
    <source>
        <dbReference type="ARBA" id="ARBA00023125"/>
    </source>
</evidence>
<reference evidence="6" key="1">
    <citation type="journal article" date="2009" name="Appl. Environ. Microbiol.">
        <title>Complete genome sequence of the chemolithoautotrophic marine magnetotactic coccus strain MC-1.</title>
        <authorList>
            <person name="Schubbe S."/>
            <person name="Williams T.J."/>
            <person name="Xie G."/>
            <person name="Kiss H.E."/>
            <person name="Brettin T.S."/>
            <person name="Martinez D."/>
            <person name="Ross C.A."/>
            <person name="Schuler D."/>
            <person name="Cox B.L."/>
            <person name="Nealson K.H."/>
            <person name="Bazylinski D.A."/>
        </authorList>
    </citation>
    <scope>NUCLEOTIDE SEQUENCE [LARGE SCALE GENOMIC DNA]</scope>
    <source>
        <strain evidence="6">ATCC BAA-1437 / JCM 17883 / MC-1</strain>
    </source>
</reference>
<dbReference type="InterPro" id="IPR053142">
    <property type="entry name" value="PchR_regulatory_protein"/>
</dbReference>
<dbReference type="Gene3D" id="1.10.10.60">
    <property type="entry name" value="Homeodomain-like"/>
    <property type="match status" value="1"/>
</dbReference>
<protein>
    <submittedName>
        <fullName evidence="5">Transcriptional regulator, AraC family</fullName>
    </submittedName>
</protein>
<evidence type="ECO:0000259" key="4">
    <source>
        <dbReference type="PROSITE" id="PS01124"/>
    </source>
</evidence>